<dbReference type="SUPFAM" id="SSF51735">
    <property type="entry name" value="NAD(P)-binding Rossmann-fold domains"/>
    <property type="match status" value="1"/>
</dbReference>
<dbReference type="Gene3D" id="3.30.1780.10">
    <property type="entry name" value="ornithine cyclodeaminase, domain 1"/>
    <property type="match status" value="1"/>
</dbReference>
<dbReference type="NCBIfam" id="NF005762">
    <property type="entry name" value="PRK07589.1"/>
    <property type="match status" value="1"/>
</dbReference>
<keyword evidence="2" id="KW-1185">Reference proteome</keyword>
<organism evidence="1 2">
    <name type="scientific">Candidatus Coxiella mudrowiae</name>
    <dbReference type="NCBI Taxonomy" id="2054173"/>
    <lineage>
        <taxon>Bacteria</taxon>
        <taxon>Pseudomonadati</taxon>
        <taxon>Pseudomonadota</taxon>
        <taxon>Gammaproteobacteria</taxon>
        <taxon>Legionellales</taxon>
        <taxon>Coxiellaceae</taxon>
        <taxon>Coxiella</taxon>
    </lineage>
</organism>
<dbReference type="InterPro" id="IPR003462">
    <property type="entry name" value="ODC_Mu_crystall"/>
</dbReference>
<dbReference type="PIRSF" id="PIRSF001439">
    <property type="entry name" value="CryM"/>
    <property type="match status" value="1"/>
</dbReference>
<dbReference type="InterPro" id="IPR036291">
    <property type="entry name" value="NAD(P)-bd_dom_sf"/>
</dbReference>
<dbReference type="Gene3D" id="3.40.50.720">
    <property type="entry name" value="NAD(P)-binding Rossmann-like Domain"/>
    <property type="match status" value="1"/>
</dbReference>
<dbReference type="EMBL" id="CP011126">
    <property type="protein sequence ID" value="AKQ33228.1"/>
    <property type="molecule type" value="Genomic_DNA"/>
</dbReference>
<evidence type="ECO:0000313" key="1">
    <source>
        <dbReference type="EMBL" id="AKQ33228.1"/>
    </source>
</evidence>
<dbReference type="Proteomes" id="UP000063965">
    <property type="component" value="Chromosome"/>
</dbReference>
<dbReference type="RefSeq" id="WP_048874856.1">
    <property type="nucleotide sequence ID" value="NZ_CP011126.1"/>
</dbReference>
<gene>
    <name evidence="1" type="primary">arcB</name>
    <name evidence="1" type="ORF">CleRT_01960</name>
</gene>
<accession>A0ABM5UTG9</accession>
<sequence length="338" mass="38261">MVRIITLDDVKNLIRKMTLEKFFSQLIERLELTFSRWDEFEKIPRVASTVEKGILELMPFWGKDYYSVKYVNGYPHNPKDNKQAIVGIGILADVATGYPLMISEMTLLTALRTAATAALASKYLAKLNSRTFAIIGTGAQSEFQVIAHKILFDIQTINYFDIDPNVMGKFAKNLLPYGFDLQQKENAESSVKNADIITTLTASRKQSKILKEEWIKPGMSINVIGGDCPGKTELDPKILEQSKIVIEFLEQSKSKEEGEIQDYNSMNIYAELWELSQGKKLGRTSDDEIFVFDSVGFALEDYVILRLVYSLAEDFHVGHMLDMVPESRNPNDLFGLLS</sequence>
<dbReference type="PANTHER" id="PTHR13812:SF19">
    <property type="entry name" value="KETIMINE REDUCTASE MU-CRYSTALLIN"/>
    <property type="match status" value="1"/>
</dbReference>
<dbReference type="PANTHER" id="PTHR13812">
    <property type="entry name" value="KETIMINE REDUCTASE MU-CRYSTALLIN"/>
    <property type="match status" value="1"/>
</dbReference>
<dbReference type="Pfam" id="PF02423">
    <property type="entry name" value="OCD_Mu_crystall"/>
    <property type="match status" value="1"/>
</dbReference>
<protein>
    <submittedName>
        <fullName evidence="1">Ornithine cyclodeaminase</fullName>
    </submittedName>
</protein>
<reference evidence="1 2" key="1">
    <citation type="journal article" date="2015" name="Genome Biol. Evol.">
        <title>Distinctive Genome Reduction Rates Revealed by Genomic Analyses of Two Coxiella-Like Endosymbionts in Ticks.</title>
        <authorList>
            <person name="Gottlieb Y."/>
            <person name="Lalzar I."/>
            <person name="Klasson L."/>
        </authorList>
    </citation>
    <scope>NUCLEOTIDE SEQUENCE [LARGE SCALE GENOMIC DNA]</scope>
    <source>
        <strain evidence="1 2">CRt</strain>
    </source>
</reference>
<evidence type="ECO:0000313" key="2">
    <source>
        <dbReference type="Proteomes" id="UP000063965"/>
    </source>
</evidence>
<name>A0ABM5UTG9_9COXI</name>
<dbReference type="InterPro" id="IPR023401">
    <property type="entry name" value="ODC_N"/>
</dbReference>
<proteinExistence type="predicted"/>